<name>A0A2U1PGJ6_ARTAN</name>
<feature type="compositionally biased region" description="Basic and acidic residues" evidence="1">
    <location>
        <begin position="47"/>
        <end position="56"/>
    </location>
</feature>
<protein>
    <submittedName>
        <fullName evidence="2">Uncharacterized protein</fullName>
    </submittedName>
</protein>
<sequence>MDKAPVYPNSESGDEYDPQLDFAQFLKEAKTHALCHNKFPASPLASKEAEKEEFSGRRKPKKSWKSSIFPWLKKHSKARIIVEEQPEAVTMTYSKSKTRQDYVSGPINGIKVFKAERPKRPTSGPLSGFFNHRKKMDDQFQMPYISLGQINSPRDIQSYGPVYLVT</sequence>
<dbReference type="PANTHER" id="PTHR35488:SF4">
    <property type="entry name" value="DUF4005 DOMAIN-CONTAINING PROTEIN"/>
    <property type="match status" value="1"/>
</dbReference>
<proteinExistence type="predicted"/>
<reference evidence="2 3" key="1">
    <citation type="journal article" date="2018" name="Mol. Plant">
        <title>The genome of Artemisia annua provides insight into the evolution of Asteraceae family and artemisinin biosynthesis.</title>
        <authorList>
            <person name="Shen Q."/>
            <person name="Zhang L."/>
            <person name="Liao Z."/>
            <person name="Wang S."/>
            <person name="Yan T."/>
            <person name="Shi P."/>
            <person name="Liu M."/>
            <person name="Fu X."/>
            <person name="Pan Q."/>
            <person name="Wang Y."/>
            <person name="Lv Z."/>
            <person name="Lu X."/>
            <person name="Zhang F."/>
            <person name="Jiang W."/>
            <person name="Ma Y."/>
            <person name="Chen M."/>
            <person name="Hao X."/>
            <person name="Li L."/>
            <person name="Tang Y."/>
            <person name="Lv G."/>
            <person name="Zhou Y."/>
            <person name="Sun X."/>
            <person name="Brodelius P.E."/>
            <person name="Rose J.K.C."/>
            <person name="Tang K."/>
        </authorList>
    </citation>
    <scope>NUCLEOTIDE SEQUENCE [LARGE SCALE GENOMIC DNA]</scope>
    <source>
        <strain evidence="3">cv. Huhao1</strain>
        <tissue evidence="2">Leaf</tissue>
    </source>
</reference>
<evidence type="ECO:0000256" key="1">
    <source>
        <dbReference type="SAM" id="MobiDB-lite"/>
    </source>
</evidence>
<dbReference type="OrthoDB" id="737456at2759"/>
<keyword evidence="3" id="KW-1185">Reference proteome</keyword>
<comment type="caution">
    <text evidence="2">The sequence shown here is derived from an EMBL/GenBank/DDBJ whole genome shotgun (WGS) entry which is preliminary data.</text>
</comment>
<dbReference type="Proteomes" id="UP000245207">
    <property type="component" value="Unassembled WGS sequence"/>
</dbReference>
<feature type="region of interest" description="Disordered" evidence="1">
    <location>
        <begin position="40"/>
        <end position="65"/>
    </location>
</feature>
<dbReference type="PANTHER" id="PTHR35488">
    <property type="entry name" value="OS05G0358900 PROTEIN-RELATED"/>
    <property type="match status" value="1"/>
</dbReference>
<evidence type="ECO:0000313" key="2">
    <source>
        <dbReference type="EMBL" id="PWA84842.1"/>
    </source>
</evidence>
<dbReference type="AlphaFoldDB" id="A0A2U1PGJ6"/>
<dbReference type="STRING" id="35608.A0A2U1PGJ6"/>
<gene>
    <name evidence="2" type="ORF">CTI12_AA155540</name>
</gene>
<dbReference type="EMBL" id="PKPP01001189">
    <property type="protein sequence ID" value="PWA84842.1"/>
    <property type="molecule type" value="Genomic_DNA"/>
</dbReference>
<organism evidence="2 3">
    <name type="scientific">Artemisia annua</name>
    <name type="common">Sweet wormwood</name>
    <dbReference type="NCBI Taxonomy" id="35608"/>
    <lineage>
        <taxon>Eukaryota</taxon>
        <taxon>Viridiplantae</taxon>
        <taxon>Streptophyta</taxon>
        <taxon>Embryophyta</taxon>
        <taxon>Tracheophyta</taxon>
        <taxon>Spermatophyta</taxon>
        <taxon>Magnoliopsida</taxon>
        <taxon>eudicotyledons</taxon>
        <taxon>Gunneridae</taxon>
        <taxon>Pentapetalae</taxon>
        <taxon>asterids</taxon>
        <taxon>campanulids</taxon>
        <taxon>Asterales</taxon>
        <taxon>Asteraceae</taxon>
        <taxon>Asteroideae</taxon>
        <taxon>Anthemideae</taxon>
        <taxon>Artemisiinae</taxon>
        <taxon>Artemisia</taxon>
    </lineage>
</organism>
<accession>A0A2U1PGJ6</accession>
<evidence type="ECO:0000313" key="3">
    <source>
        <dbReference type="Proteomes" id="UP000245207"/>
    </source>
</evidence>